<dbReference type="Proteomes" id="UP000253034">
    <property type="component" value="Unassembled WGS sequence"/>
</dbReference>
<protein>
    <submittedName>
        <fullName evidence="1">Uncharacterized protein</fullName>
    </submittedName>
</protein>
<keyword evidence="2" id="KW-1185">Reference proteome</keyword>
<dbReference type="AlphaFoldDB" id="A0A369B1K2"/>
<gene>
    <name evidence="1" type="ORF">DFR58_1139</name>
</gene>
<organism evidence="1 2">
    <name type="scientific">Anaerobacterium chartisolvens</name>
    <dbReference type="NCBI Taxonomy" id="1297424"/>
    <lineage>
        <taxon>Bacteria</taxon>
        <taxon>Bacillati</taxon>
        <taxon>Bacillota</taxon>
        <taxon>Clostridia</taxon>
        <taxon>Eubacteriales</taxon>
        <taxon>Oscillospiraceae</taxon>
        <taxon>Anaerobacterium</taxon>
    </lineage>
</organism>
<evidence type="ECO:0000313" key="2">
    <source>
        <dbReference type="Proteomes" id="UP000253034"/>
    </source>
</evidence>
<comment type="caution">
    <text evidence="1">The sequence shown here is derived from an EMBL/GenBank/DDBJ whole genome shotgun (WGS) entry which is preliminary data.</text>
</comment>
<reference evidence="1 2" key="1">
    <citation type="submission" date="2018-07" db="EMBL/GenBank/DDBJ databases">
        <title>Genomic Encyclopedia of Type Strains, Phase IV (KMG-IV): sequencing the most valuable type-strain genomes for metagenomic binning, comparative biology and taxonomic classification.</title>
        <authorList>
            <person name="Goeker M."/>
        </authorList>
    </citation>
    <scope>NUCLEOTIDE SEQUENCE [LARGE SCALE GENOMIC DNA]</scope>
    <source>
        <strain evidence="1 2">DSM 27016</strain>
    </source>
</reference>
<dbReference type="OrthoDB" id="1739776at2"/>
<dbReference type="EMBL" id="QPJT01000013">
    <property type="protein sequence ID" value="RCX15429.1"/>
    <property type="molecule type" value="Genomic_DNA"/>
</dbReference>
<dbReference type="RefSeq" id="WP_114298084.1">
    <property type="nucleotide sequence ID" value="NZ_QPJT01000013.1"/>
</dbReference>
<accession>A0A369B1K2</accession>
<proteinExistence type="predicted"/>
<sequence>MTDMTINLCAENSDQTGYANYLSHHPKKCSCGGLIHAEISNNKFHGLTVVYTCEDCGFTLDLIEE</sequence>
<evidence type="ECO:0000313" key="1">
    <source>
        <dbReference type="EMBL" id="RCX15429.1"/>
    </source>
</evidence>
<name>A0A369B1K2_9FIRM</name>